<dbReference type="WBParaSite" id="mrna-Wban_09485">
    <property type="protein sequence ID" value="mrna-Wban_09485"/>
    <property type="gene ID" value="Wban_09485"/>
</dbReference>
<sequence length="92" mass="11249">MRLTYRKSNRSNKELLTFFTSKSIYYDEKALQQFKQTITRDKKRYQVCWPWKDSKNKLSDNFGLCFGRLKSLIRRLQMEPQLLGRYNQTIEE</sequence>
<organism evidence="1 2">
    <name type="scientific">Wuchereria bancrofti</name>
    <dbReference type="NCBI Taxonomy" id="6293"/>
    <lineage>
        <taxon>Eukaryota</taxon>
        <taxon>Metazoa</taxon>
        <taxon>Ecdysozoa</taxon>
        <taxon>Nematoda</taxon>
        <taxon>Chromadorea</taxon>
        <taxon>Rhabditida</taxon>
        <taxon>Spirurina</taxon>
        <taxon>Spiruromorpha</taxon>
        <taxon>Filarioidea</taxon>
        <taxon>Onchocercidae</taxon>
        <taxon>Wuchereria</taxon>
    </lineage>
</organism>
<proteinExistence type="predicted"/>
<evidence type="ECO:0000313" key="2">
    <source>
        <dbReference type="WBParaSite" id="mrna-Wban_06890"/>
    </source>
</evidence>
<protein>
    <submittedName>
        <fullName evidence="2 3">Uncharacterized protein</fullName>
    </submittedName>
</protein>
<dbReference type="Proteomes" id="UP000093561">
    <property type="component" value="Unassembled WGS sequence"/>
</dbReference>
<evidence type="ECO:0000313" key="3">
    <source>
        <dbReference type="WBParaSite" id="mrna-Wban_09485"/>
    </source>
</evidence>
<reference evidence="1" key="2">
    <citation type="journal article" date="2016" name="Mol. Ecol.">
        <title>Population genomics of the filarial nematode parasite Wuchereria bancrofti from mosquitoes.</title>
        <authorList>
            <person name="Small S.T."/>
            <person name="Reimer L.J."/>
            <person name="Tisch D.J."/>
            <person name="King C.L."/>
            <person name="Christensen B.M."/>
            <person name="Siba P.M."/>
            <person name="Kazura J.W."/>
            <person name="Serre D."/>
            <person name="Zimmerman P.A."/>
        </authorList>
    </citation>
    <scope>NUCLEOTIDE SEQUENCE</scope>
    <source>
        <strain evidence="1">pt0022</strain>
    </source>
</reference>
<accession>A0AAF5PWF2</accession>
<evidence type="ECO:0000313" key="1">
    <source>
        <dbReference type="Proteomes" id="UP000093561"/>
    </source>
</evidence>
<reference evidence="2 3" key="3">
    <citation type="submission" date="2024-02" db="UniProtKB">
        <authorList>
            <consortium name="WormBaseParasite"/>
        </authorList>
    </citation>
    <scope>IDENTIFICATION</scope>
    <source>
        <strain evidence="2 3">pt0022</strain>
    </source>
</reference>
<dbReference type="WBParaSite" id="mrna-Wban_06890">
    <property type="protein sequence ID" value="mrna-Wban_06890"/>
    <property type="gene ID" value="Wban_06890"/>
</dbReference>
<name>A0AAF5PWF2_WUCBA</name>
<reference evidence="1" key="1">
    <citation type="submission" date="2015-03" db="EMBL/GenBank/DDBJ databases">
        <title>Wuchereria bancrofti Genome Sequencing Papua New Guinea Strain.</title>
        <authorList>
            <person name="Small S.T."/>
            <person name="Serre D."/>
            <person name="Zimmerman P.A."/>
        </authorList>
    </citation>
    <scope>NUCLEOTIDE SEQUENCE [LARGE SCALE GENOMIC DNA]</scope>
    <source>
        <strain evidence="1">pt0022</strain>
    </source>
</reference>
<dbReference type="AlphaFoldDB" id="A0AAF5PWF2"/>